<accession>A0AAD8B546</accession>
<keyword evidence="1" id="KW-0472">Membrane</keyword>
<sequence length="210" mass="24054">MQIVTGTPVLRIRTRHGTRKQKSLKRKKNQQAISDVEMEAKVLQTYRGFIKDHFHWLLVSKNVHPDLFRMLPLKILGYGYAVGVGLRFRFCQNVQDSFKAVAIYFVVCHTLHKVENEMFTTKQMVVVAADTLAFDTLAFLLLPTLTTYSVSRMVRSYIKKRKHYSKSLMHWAPILASLLVLPIVACPLEAFAEGIMTSSVRTLYSLPVVH</sequence>
<dbReference type="InterPro" id="IPR019560">
    <property type="entry name" value="Mitochondrial_18_kDa_protein"/>
</dbReference>
<evidence type="ECO:0000313" key="3">
    <source>
        <dbReference type="Proteomes" id="UP001233172"/>
    </source>
</evidence>
<comment type="caution">
    <text evidence="2">The sequence shown here is derived from an EMBL/GenBank/DDBJ whole genome shotgun (WGS) entry which is preliminary data.</text>
</comment>
<evidence type="ECO:0000256" key="1">
    <source>
        <dbReference type="SAM" id="Phobius"/>
    </source>
</evidence>
<proteinExistence type="predicted"/>
<evidence type="ECO:0000313" key="2">
    <source>
        <dbReference type="EMBL" id="KAK0047692.1"/>
    </source>
</evidence>
<feature type="transmembrane region" description="Helical" evidence="1">
    <location>
        <begin position="171"/>
        <end position="192"/>
    </location>
</feature>
<name>A0AAD8B546_BIOPF</name>
<organism evidence="2 3">
    <name type="scientific">Biomphalaria pfeifferi</name>
    <name type="common">Bloodfluke planorb</name>
    <name type="synonym">Freshwater snail</name>
    <dbReference type="NCBI Taxonomy" id="112525"/>
    <lineage>
        <taxon>Eukaryota</taxon>
        <taxon>Metazoa</taxon>
        <taxon>Spiralia</taxon>
        <taxon>Lophotrochozoa</taxon>
        <taxon>Mollusca</taxon>
        <taxon>Gastropoda</taxon>
        <taxon>Heterobranchia</taxon>
        <taxon>Euthyneura</taxon>
        <taxon>Panpulmonata</taxon>
        <taxon>Hygrophila</taxon>
        <taxon>Lymnaeoidea</taxon>
        <taxon>Planorbidae</taxon>
        <taxon>Biomphalaria</taxon>
    </lineage>
</organism>
<gene>
    <name evidence="2" type="ORF">Bpfe_022860</name>
</gene>
<keyword evidence="3" id="KW-1185">Reference proteome</keyword>
<dbReference type="AlphaFoldDB" id="A0AAD8B546"/>
<dbReference type="Pfam" id="PF10558">
    <property type="entry name" value="MTP18"/>
    <property type="match status" value="1"/>
</dbReference>
<keyword evidence="1" id="KW-1133">Transmembrane helix</keyword>
<reference evidence="2" key="1">
    <citation type="journal article" date="2023" name="PLoS Negl. Trop. Dis.">
        <title>A genome sequence for Biomphalaria pfeifferi, the major vector snail for the human-infecting parasite Schistosoma mansoni.</title>
        <authorList>
            <person name="Bu L."/>
            <person name="Lu L."/>
            <person name="Laidemitt M.R."/>
            <person name="Zhang S.M."/>
            <person name="Mutuku M."/>
            <person name="Mkoji G."/>
            <person name="Steinauer M."/>
            <person name="Loker E.S."/>
        </authorList>
    </citation>
    <scope>NUCLEOTIDE SEQUENCE</scope>
    <source>
        <strain evidence="2">KasaAsao</strain>
    </source>
</reference>
<dbReference type="EMBL" id="JASAOG010000147">
    <property type="protein sequence ID" value="KAK0047692.1"/>
    <property type="molecule type" value="Genomic_DNA"/>
</dbReference>
<dbReference type="Proteomes" id="UP001233172">
    <property type="component" value="Unassembled WGS sequence"/>
</dbReference>
<feature type="transmembrane region" description="Helical" evidence="1">
    <location>
        <begin position="132"/>
        <end position="150"/>
    </location>
</feature>
<reference evidence="2" key="2">
    <citation type="submission" date="2023-04" db="EMBL/GenBank/DDBJ databases">
        <authorList>
            <person name="Bu L."/>
            <person name="Lu L."/>
            <person name="Laidemitt M.R."/>
            <person name="Zhang S.M."/>
            <person name="Mutuku M."/>
            <person name="Mkoji G."/>
            <person name="Steinauer M."/>
            <person name="Loker E.S."/>
        </authorList>
    </citation>
    <scope>NUCLEOTIDE SEQUENCE</scope>
    <source>
        <strain evidence="2">KasaAsao</strain>
        <tissue evidence="2">Whole Snail</tissue>
    </source>
</reference>
<protein>
    <submittedName>
        <fullName evidence="2">Mitochondrial fission process protein 1</fullName>
    </submittedName>
</protein>
<keyword evidence="1" id="KW-0812">Transmembrane</keyword>